<dbReference type="InterPro" id="IPR002073">
    <property type="entry name" value="PDEase_catalytic_dom"/>
</dbReference>
<dbReference type="InterPro" id="IPR023174">
    <property type="entry name" value="PDEase_CS"/>
</dbReference>
<dbReference type="Ensembl" id="ENSCCRT00015048469.1">
    <property type="protein sequence ID" value="ENSCCRP00015046905.1"/>
    <property type="gene ID" value="ENSCCRG00015016423.1"/>
</dbReference>
<reference evidence="12" key="1">
    <citation type="submission" date="2025-08" db="UniProtKB">
        <authorList>
            <consortium name="Ensembl"/>
        </authorList>
    </citation>
    <scope>IDENTIFICATION</scope>
</reference>
<dbReference type="Gene3D" id="1.10.1300.10">
    <property type="entry name" value="3'5'-cyclic nucleotide phosphodiesterase, catalytic domain"/>
    <property type="match status" value="1"/>
</dbReference>
<dbReference type="SMART" id="SM00471">
    <property type="entry name" value="HDc"/>
    <property type="match status" value="1"/>
</dbReference>
<feature type="domain" description="PDEase" evidence="11">
    <location>
        <begin position="253"/>
        <end position="582"/>
    </location>
</feature>
<dbReference type="SUPFAM" id="SSF109604">
    <property type="entry name" value="HD-domain/PDEase-like"/>
    <property type="match status" value="1"/>
</dbReference>
<keyword evidence="3 9" id="KW-0479">Metal-binding</keyword>
<accession>A0A8C1V5F1</accession>
<evidence type="ECO:0000256" key="3">
    <source>
        <dbReference type="ARBA" id="ARBA00022723"/>
    </source>
</evidence>
<comment type="cofactor">
    <cofactor evidence="10">
        <name>a divalent metal cation</name>
        <dbReference type="ChEBI" id="CHEBI:60240"/>
    </cofactor>
    <text evidence="10">Binds 2 divalent metal cations per subunit. Site 1 may preferentially bind zinc ions, while site 2 has a preference for magnesium and/or manganese ions.</text>
</comment>
<evidence type="ECO:0000256" key="1">
    <source>
        <dbReference type="ARBA" id="ARBA00004703"/>
    </source>
</evidence>
<feature type="binding site" evidence="8">
    <location>
        <position position="538"/>
    </location>
    <ligand>
        <name>AMP</name>
        <dbReference type="ChEBI" id="CHEBI:456215"/>
    </ligand>
</feature>
<dbReference type="PROSITE" id="PS00126">
    <property type="entry name" value="PDEASE_I_1"/>
    <property type="match status" value="1"/>
</dbReference>
<dbReference type="PRINTS" id="PR00387">
    <property type="entry name" value="PDIESTERASE1"/>
</dbReference>
<dbReference type="InterPro" id="IPR023088">
    <property type="entry name" value="PDEase"/>
</dbReference>
<keyword evidence="4 10" id="KW-0378">Hydrolase</keyword>
<feature type="binding site" evidence="9">
    <location>
        <position position="370"/>
    </location>
    <ligand>
        <name>Zn(2+)</name>
        <dbReference type="ChEBI" id="CHEBI:29105"/>
        <label>2</label>
    </ligand>
</feature>
<evidence type="ECO:0000256" key="8">
    <source>
        <dbReference type="PIRSR" id="PIRSR623088-2"/>
    </source>
</evidence>
<dbReference type="InterPro" id="IPR040844">
    <property type="entry name" value="PDE4_UCR"/>
</dbReference>
<dbReference type="GO" id="GO:0007165">
    <property type="term" value="P:signal transduction"/>
    <property type="evidence" value="ECO:0007669"/>
    <property type="project" value="InterPro"/>
</dbReference>
<dbReference type="PANTHER" id="PTHR11347">
    <property type="entry name" value="CYCLIC NUCLEOTIDE PHOSPHODIESTERASE"/>
    <property type="match status" value="1"/>
</dbReference>
<organism evidence="12 13">
    <name type="scientific">Cyprinus carpio</name>
    <name type="common">Common carp</name>
    <dbReference type="NCBI Taxonomy" id="7962"/>
    <lineage>
        <taxon>Eukaryota</taxon>
        <taxon>Metazoa</taxon>
        <taxon>Chordata</taxon>
        <taxon>Craniata</taxon>
        <taxon>Vertebrata</taxon>
        <taxon>Euteleostomi</taxon>
        <taxon>Actinopterygii</taxon>
        <taxon>Neopterygii</taxon>
        <taxon>Teleostei</taxon>
        <taxon>Ostariophysi</taxon>
        <taxon>Cypriniformes</taxon>
        <taxon>Cyprinidae</taxon>
        <taxon>Cyprininae</taxon>
        <taxon>Cyprinus</taxon>
    </lineage>
</organism>
<dbReference type="AlphaFoldDB" id="A0A8C1V5F1"/>
<dbReference type="FunFam" id="1.10.1300.10:FF:000001">
    <property type="entry name" value="Phosphodiesterase"/>
    <property type="match status" value="1"/>
</dbReference>
<dbReference type="InterPro" id="IPR003607">
    <property type="entry name" value="HD/PDEase_dom"/>
</dbReference>
<feature type="binding site" evidence="8">
    <location>
        <position position="487"/>
    </location>
    <ligand>
        <name>AMP</name>
        <dbReference type="ChEBI" id="CHEBI:456215"/>
    </ligand>
</feature>
<dbReference type="GO" id="GO:0046872">
    <property type="term" value="F:metal ion binding"/>
    <property type="evidence" value="ECO:0007669"/>
    <property type="project" value="UniProtKB-KW"/>
</dbReference>
<evidence type="ECO:0000313" key="12">
    <source>
        <dbReference type="Ensembl" id="ENSCCRP00015046905.1"/>
    </source>
</evidence>
<dbReference type="EC" id="3.1.4.-" evidence="10"/>
<dbReference type="Proteomes" id="UP000694700">
    <property type="component" value="Unplaced"/>
</dbReference>
<comment type="similarity">
    <text evidence="2">Belongs to the cyclic nucleotide phosphodiesterase family. PDE4 subfamily.</text>
</comment>
<feature type="active site" description="Proton donor" evidence="7">
    <location>
        <position position="329"/>
    </location>
</feature>
<name>A0A8C1V5F1_CYPCA</name>
<evidence type="ECO:0000256" key="6">
    <source>
        <dbReference type="ARBA" id="ARBA00033681"/>
    </source>
</evidence>
<dbReference type="GO" id="GO:0004115">
    <property type="term" value="F:3',5'-cyclic-AMP phosphodiesterase activity"/>
    <property type="evidence" value="ECO:0007669"/>
    <property type="project" value="UniProtKB-EC"/>
</dbReference>
<dbReference type="InterPro" id="IPR036971">
    <property type="entry name" value="PDEase_catalytic_dom_sf"/>
</dbReference>
<evidence type="ECO:0000256" key="5">
    <source>
        <dbReference type="ARBA" id="ARBA00023149"/>
    </source>
</evidence>
<feature type="binding site" evidence="8">
    <location>
        <begin position="329"/>
        <end position="333"/>
    </location>
    <ligand>
        <name>AMP</name>
        <dbReference type="ChEBI" id="CHEBI:456215"/>
    </ligand>
</feature>
<dbReference type="GO" id="GO:0006198">
    <property type="term" value="P:cAMP catabolic process"/>
    <property type="evidence" value="ECO:0007669"/>
    <property type="project" value="UniProtKB-UniPathway"/>
</dbReference>
<evidence type="ECO:0000256" key="2">
    <source>
        <dbReference type="ARBA" id="ARBA00009517"/>
    </source>
</evidence>
<evidence type="ECO:0000256" key="10">
    <source>
        <dbReference type="RuleBase" id="RU363067"/>
    </source>
</evidence>
<evidence type="ECO:0000259" key="11">
    <source>
        <dbReference type="PROSITE" id="PS51845"/>
    </source>
</evidence>
<feature type="binding site" evidence="9">
    <location>
        <position position="487"/>
    </location>
    <ligand>
        <name>Zn(2+)</name>
        <dbReference type="ChEBI" id="CHEBI:29105"/>
        <label>1</label>
    </ligand>
</feature>
<evidence type="ECO:0000256" key="7">
    <source>
        <dbReference type="PIRSR" id="PIRSR623088-1"/>
    </source>
</evidence>
<dbReference type="Pfam" id="PF00233">
    <property type="entry name" value="PDEase_I"/>
    <property type="match status" value="1"/>
</dbReference>
<proteinExistence type="inferred from homology"/>
<evidence type="ECO:0000256" key="9">
    <source>
        <dbReference type="PIRSR" id="PIRSR623088-3"/>
    </source>
</evidence>
<dbReference type="CDD" id="cd00077">
    <property type="entry name" value="HDc"/>
    <property type="match status" value="1"/>
</dbReference>
<feature type="binding site" evidence="9">
    <location>
        <position position="333"/>
    </location>
    <ligand>
        <name>Zn(2+)</name>
        <dbReference type="ChEBI" id="CHEBI:29105"/>
        <label>1</label>
    </ligand>
</feature>
<evidence type="ECO:0000256" key="4">
    <source>
        <dbReference type="ARBA" id="ARBA00022801"/>
    </source>
</evidence>
<comment type="pathway">
    <text evidence="1">Purine metabolism; 3',5'-cyclic AMP degradation; AMP from 3',5'-cyclic AMP: step 1/1.</text>
</comment>
<feature type="binding site" evidence="9">
    <location>
        <position position="370"/>
    </location>
    <ligand>
        <name>Zn(2+)</name>
        <dbReference type="ChEBI" id="CHEBI:29105"/>
        <label>1</label>
    </ligand>
</feature>
<feature type="binding site" evidence="9">
    <location>
        <position position="369"/>
    </location>
    <ligand>
        <name>Zn(2+)</name>
        <dbReference type="ChEBI" id="CHEBI:29105"/>
        <label>1</label>
    </ligand>
</feature>
<sequence>MSCILFVRSPCCLSCIHLRSLDVENGLSIGCSPLDQQVSPSSGLVLHPNMASHGQRRESFLYRSDSDYDLSPKSTSRNSSLVGEQLIVGCFGSCFRGLLASLTSVTTHILVPSLPVCLKRLDPEYISVCLLPDESYQKLAVETIEELDWCLDQLETIQTYRSVSDMASNKFKRMLNRELTHLSEMSRSGNQVSEFISNTFLDKQNELEIPSPTLKSRDRKRRQQQLMTQISGVRKVTHGPVLSSSCSTARFGVKTDLEDLLSKDLEDINKWGLNIFKVSEHSHHRPLTCIMYAIFQERDLMKTFRIPVETFVTYMMTLEDHYHADVAYHNSLHAADVAQSTHILLSTPALDAVFTDLEILAAIFAAAIHDVDHPGVSNQFLINTNSELALMYNDESVLENHHLAVGFKLLQGENCDIFQNLSKKQRQTLRKMVIDMVLATDMSKHMSLLADLKTMVETKKVTSSGVLLLDNYTDRIQVLRNMVHCADLSNPTKPLDLYRQWTDRIMEEFFHQGDRERERGMEISPMCDKHTASVEKSQVGFIDYIVHPLWETWADLVHPDAQDILDTLEENRNWYHSMIPQSPSPPFFETGTDGGDKFQFELEVEEAAKQDTENLLETDCVEIVTYSPSTGVNLHNLVGICKNPFRLDIARMDRWAAIPKVP</sequence>
<comment type="catalytic activity">
    <reaction evidence="6">
        <text>3',5'-cyclic AMP + H2O = AMP + H(+)</text>
        <dbReference type="Rhea" id="RHEA:25277"/>
        <dbReference type="ChEBI" id="CHEBI:15377"/>
        <dbReference type="ChEBI" id="CHEBI:15378"/>
        <dbReference type="ChEBI" id="CHEBI:58165"/>
        <dbReference type="ChEBI" id="CHEBI:456215"/>
        <dbReference type="EC" id="3.1.4.53"/>
    </reaction>
    <physiologicalReaction direction="left-to-right" evidence="6">
        <dbReference type="Rhea" id="RHEA:25278"/>
    </physiologicalReaction>
</comment>
<keyword evidence="5" id="KW-0114">cAMP</keyword>
<protein>
    <recommendedName>
        <fullName evidence="10">Phosphodiesterase</fullName>
        <ecNumber evidence="10">3.1.4.-</ecNumber>
    </recommendedName>
</protein>
<feature type="binding site" evidence="8">
    <location>
        <position position="370"/>
    </location>
    <ligand>
        <name>AMP</name>
        <dbReference type="ChEBI" id="CHEBI:456215"/>
    </ligand>
</feature>
<dbReference type="Pfam" id="PF18100">
    <property type="entry name" value="PDE4_UCR"/>
    <property type="match status" value="1"/>
</dbReference>
<evidence type="ECO:0000313" key="13">
    <source>
        <dbReference type="Proteomes" id="UP000694700"/>
    </source>
</evidence>
<dbReference type="UniPathway" id="UPA00762">
    <property type="reaction ID" value="UER00747"/>
</dbReference>
<dbReference type="PROSITE" id="PS51845">
    <property type="entry name" value="PDEASE_I_2"/>
    <property type="match status" value="1"/>
</dbReference>